<accession>A0ABW2YKW0</accession>
<sequence length="103" mass="11197">MARDRAGPGLMIPVLPVAQIRAAIEAHDWALATDLLGEHQRALAAALAATDLTSTPHEPWLDLLLAQRALLGELRVARDRVGTALARLSQEHRGARAWLRELA</sequence>
<protein>
    <recommendedName>
        <fullName evidence="3">Flagellar protein FliT</fullName>
    </recommendedName>
</protein>
<keyword evidence="2" id="KW-1185">Reference proteome</keyword>
<evidence type="ECO:0008006" key="3">
    <source>
        <dbReference type="Google" id="ProtNLM"/>
    </source>
</evidence>
<comment type="caution">
    <text evidence="1">The sequence shown here is derived from an EMBL/GenBank/DDBJ whole genome shotgun (WGS) entry which is preliminary data.</text>
</comment>
<dbReference type="Proteomes" id="UP001597090">
    <property type="component" value="Unassembled WGS sequence"/>
</dbReference>
<evidence type="ECO:0000313" key="1">
    <source>
        <dbReference type="EMBL" id="MFD0738998.1"/>
    </source>
</evidence>
<name>A0ABW2YKW0_9GAMM</name>
<evidence type="ECO:0000313" key="2">
    <source>
        <dbReference type="Proteomes" id="UP001597090"/>
    </source>
</evidence>
<dbReference type="EMBL" id="JBHTIH010000003">
    <property type="protein sequence ID" value="MFD0738998.1"/>
    <property type="molecule type" value="Genomic_DNA"/>
</dbReference>
<proteinExistence type="predicted"/>
<reference evidence="2" key="1">
    <citation type="journal article" date="2019" name="Int. J. Syst. Evol. Microbiol.">
        <title>The Global Catalogue of Microorganisms (GCM) 10K type strain sequencing project: providing services to taxonomists for standard genome sequencing and annotation.</title>
        <authorList>
            <consortium name="The Broad Institute Genomics Platform"/>
            <consortium name="The Broad Institute Genome Sequencing Center for Infectious Disease"/>
            <person name="Wu L."/>
            <person name="Ma J."/>
        </authorList>
    </citation>
    <scope>NUCLEOTIDE SEQUENCE [LARGE SCALE GENOMIC DNA]</scope>
    <source>
        <strain evidence="2">CCUG 55491</strain>
    </source>
</reference>
<dbReference type="RefSeq" id="WP_386812017.1">
    <property type="nucleotide sequence ID" value="NZ_JBHTIH010000003.1"/>
</dbReference>
<organism evidence="1 2">
    <name type="scientific">Lysobacter koreensis</name>
    <dbReference type="NCBI Taxonomy" id="266122"/>
    <lineage>
        <taxon>Bacteria</taxon>
        <taxon>Pseudomonadati</taxon>
        <taxon>Pseudomonadota</taxon>
        <taxon>Gammaproteobacteria</taxon>
        <taxon>Lysobacterales</taxon>
        <taxon>Lysobacteraceae</taxon>
        <taxon>Lysobacter</taxon>
    </lineage>
</organism>
<gene>
    <name evidence="1" type="ORF">ACFQZQ_06855</name>
</gene>